<evidence type="ECO:0000313" key="5">
    <source>
        <dbReference type="EMBL" id="MBA0125917.1"/>
    </source>
</evidence>
<feature type="compositionally biased region" description="Basic and acidic residues" evidence="2">
    <location>
        <begin position="136"/>
        <end position="147"/>
    </location>
</feature>
<evidence type="ECO:0000256" key="2">
    <source>
        <dbReference type="SAM" id="MobiDB-lite"/>
    </source>
</evidence>
<evidence type="ECO:0000256" key="3">
    <source>
        <dbReference type="SAM" id="Phobius"/>
    </source>
</evidence>
<accession>A0A838A9Q5</accession>
<feature type="region of interest" description="Disordered" evidence="2">
    <location>
        <begin position="136"/>
        <end position="155"/>
    </location>
</feature>
<dbReference type="PANTHER" id="PTHR33392:SF6">
    <property type="entry name" value="POLYISOPRENYL-TEICHOIC ACID--PEPTIDOGLYCAN TEICHOIC ACID TRANSFERASE TAGU"/>
    <property type="match status" value="1"/>
</dbReference>
<feature type="transmembrane region" description="Helical" evidence="3">
    <location>
        <begin position="86"/>
        <end position="105"/>
    </location>
</feature>
<dbReference type="InterPro" id="IPR050922">
    <property type="entry name" value="LytR/CpsA/Psr_CW_biosynth"/>
</dbReference>
<reference evidence="5 6" key="1">
    <citation type="submission" date="2020-07" db="EMBL/GenBank/DDBJ databases">
        <title>Genome of Haloechinothrix sp.</title>
        <authorList>
            <person name="Tang S.-K."/>
            <person name="Yang L."/>
            <person name="Zhu W.-Y."/>
        </authorList>
    </citation>
    <scope>NUCLEOTIDE SEQUENCE [LARGE SCALE GENOMIC DNA]</scope>
    <source>
        <strain evidence="5 6">YIM 98757</strain>
    </source>
</reference>
<dbReference type="Gene3D" id="3.40.630.190">
    <property type="entry name" value="LCP protein"/>
    <property type="match status" value="1"/>
</dbReference>
<evidence type="ECO:0000313" key="6">
    <source>
        <dbReference type="Proteomes" id="UP000582974"/>
    </source>
</evidence>
<protein>
    <submittedName>
        <fullName evidence="5">LCP family protein</fullName>
    </submittedName>
</protein>
<dbReference type="EMBL" id="JACCKD010000003">
    <property type="protein sequence ID" value="MBA0125917.1"/>
    <property type="molecule type" value="Genomic_DNA"/>
</dbReference>
<evidence type="ECO:0000256" key="1">
    <source>
        <dbReference type="ARBA" id="ARBA00006068"/>
    </source>
</evidence>
<keyword evidence="6" id="KW-1185">Reference proteome</keyword>
<keyword evidence="3" id="KW-1133">Transmembrane helix</keyword>
<dbReference type="PANTHER" id="PTHR33392">
    <property type="entry name" value="POLYISOPRENYL-TEICHOIC ACID--PEPTIDOGLYCAN TEICHOIC ACID TRANSFERASE TAGU"/>
    <property type="match status" value="1"/>
</dbReference>
<sequence>MSFRGGDDRRADRGAPRTQPGWQGGGRRGQRREHQPTQMMPLPGRGSARAAGGRGRGREQPPSQPPHRPTVRPKRMRKRRRRPGRVLMSVFLVLLLALVAAWVYVDFSLDRVEAVNDYEGRPAAASGTNWLIVGSDSREGLDPEDQQRLSTGDSGGRVADTIMVAHLPDNDTRPTLMSVPRDLRLAIPGHGSGRVNSAYSLGGAPTLVRTVEQATGLRIDHYAEIGLAGFEDIVDAIGGVELNIESDMHDTRTGRTVEAGNRKLSGEEALHFVRMRHSDATPRSDLDRVANQRRFIGALADQAASPATVLNPFRLIPLLSAGPDALTVDDSDRLHHLVRLAWSMRGISDDSVVTTTVPVASAAASAMDEARAQQMFDALRTDQPVPEELVFE</sequence>
<dbReference type="AlphaFoldDB" id="A0A838A9Q5"/>
<dbReference type="Proteomes" id="UP000582974">
    <property type="component" value="Unassembled WGS sequence"/>
</dbReference>
<comment type="similarity">
    <text evidence="1">Belongs to the LytR/CpsA/Psr (LCP) family.</text>
</comment>
<proteinExistence type="inferred from homology"/>
<feature type="compositionally biased region" description="Basic and acidic residues" evidence="2">
    <location>
        <begin position="1"/>
        <end position="15"/>
    </location>
</feature>
<organism evidence="5 6">
    <name type="scientific">Haloechinothrix aidingensis</name>
    <dbReference type="NCBI Taxonomy" id="2752311"/>
    <lineage>
        <taxon>Bacteria</taxon>
        <taxon>Bacillati</taxon>
        <taxon>Actinomycetota</taxon>
        <taxon>Actinomycetes</taxon>
        <taxon>Pseudonocardiales</taxon>
        <taxon>Pseudonocardiaceae</taxon>
        <taxon>Haloechinothrix</taxon>
    </lineage>
</organism>
<keyword evidence="3" id="KW-0472">Membrane</keyword>
<feature type="region of interest" description="Disordered" evidence="2">
    <location>
        <begin position="1"/>
        <end position="80"/>
    </location>
</feature>
<feature type="domain" description="Cell envelope-related transcriptional attenuator" evidence="4">
    <location>
        <begin position="159"/>
        <end position="304"/>
    </location>
</feature>
<dbReference type="NCBIfam" id="TIGR00350">
    <property type="entry name" value="lytR_cpsA_psr"/>
    <property type="match status" value="1"/>
</dbReference>
<dbReference type="InterPro" id="IPR004474">
    <property type="entry name" value="LytR_CpsA_psr"/>
</dbReference>
<feature type="compositionally biased region" description="Basic residues" evidence="2">
    <location>
        <begin position="69"/>
        <end position="80"/>
    </location>
</feature>
<name>A0A838A9Q5_9PSEU</name>
<dbReference type="Pfam" id="PF03816">
    <property type="entry name" value="LytR_cpsA_psr"/>
    <property type="match status" value="1"/>
</dbReference>
<keyword evidence="3" id="KW-0812">Transmembrane</keyword>
<evidence type="ECO:0000259" key="4">
    <source>
        <dbReference type="Pfam" id="PF03816"/>
    </source>
</evidence>
<gene>
    <name evidence="5" type="ORF">H0B56_10225</name>
</gene>
<comment type="caution">
    <text evidence="5">The sequence shown here is derived from an EMBL/GenBank/DDBJ whole genome shotgun (WGS) entry which is preliminary data.</text>
</comment>